<dbReference type="CDD" id="cd00883">
    <property type="entry name" value="beta_CA_cladeA"/>
    <property type="match status" value="1"/>
</dbReference>
<keyword evidence="4 7" id="KW-0862">Zinc</keyword>
<evidence type="ECO:0000313" key="8">
    <source>
        <dbReference type="EMBL" id="AYJ84624.1"/>
    </source>
</evidence>
<dbReference type="AlphaFoldDB" id="A0A494TBL4"/>
<organism evidence="8 9">
    <name type="scientific">Sphingomonas paeninsulae</name>
    <dbReference type="NCBI Taxonomy" id="2319844"/>
    <lineage>
        <taxon>Bacteria</taxon>
        <taxon>Pseudomonadati</taxon>
        <taxon>Pseudomonadota</taxon>
        <taxon>Alphaproteobacteria</taxon>
        <taxon>Sphingomonadales</taxon>
        <taxon>Sphingomonadaceae</taxon>
        <taxon>Sphingomonas</taxon>
    </lineage>
</organism>
<keyword evidence="9" id="KW-1185">Reference proteome</keyword>
<dbReference type="Proteomes" id="UP000276254">
    <property type="component" value="Plasmid unnamed2"/>
</dbReference>
<name>A0A494TBL4_SPHPE</name>
<dbReference type="InterPro" id="IPR001765">
    <property type="entry name" value="Carbonic_anhydrase"/>
</dbReference>
<dbReference type="Gene3D" id="3.40.1050.10">
    <property type="entry name" value="Carbonic anhydrase"/>
    <property type="match status" value="1"/>
</dbReference>
<dbReference type="RefSeq" id="WP_121150360.1">
    <property type="nucleotide sequence ID" value="NZ_CP032827.1"/>
</dbReference>
<comment type="similarity">
    <text evidence="1">Belongs to the beta-class carbonic anhydrase family.</text>
</comment>
<evidence type="ECO:0000256" key="3">
    <source>
        <dbReference type="ARBA" id="ARBA00022723"/>
    </source>
</evidence>
<dbReference type="SMART" id="SM00947">
    <property type="entry name" value="Pro_CA"/>
    <property type="match status" value="1"/>
</dbReference>
<dbReference type="KEGG" id="spha:D3Y57_00520"/>
<evidence type="ECO:0000256" key="6">
    <source>
        <dbReference type="ARBA" id="ARBA00048348"/>
    </source>
</evidence>
<dbReference type="GO" id="GO:0015976">
    <property type="term" value="P:carbon utilization"/>
    <property type="evidence" value="ECO:0007669"/>
    <property type="project" value="InterPro"/>
</dbReference>
<gene>
    <name evidence="8" type="ORF">D3Y57_00520</name>
</gene>
<reference evidence="8 9" key="1">
    <citation type="submission" date="2018-09" db="EMBL/GenBank/DDBJ databases">
        <title>Sphingomonas peninsula sp. nov., isolated from fildes peninsula, Antarctic soil.</title>
        <authorList>
            <person name="Yingchao G."/>
        </authorList>
    </citation>
    <scope>NUCLEOTIDE SEQUENCE [LARGE SCALE GENOMIC DNA]</scope>
    <source>
        <strain evidence="8 9">YZ-8</strain>
        <plasmid evidence="8 9">unnamed2</plasmid>
    </source>
</reference>
<dbReference type="SUPFAM" id="SSF53056">
    <property type="entry name" value="beta-carbonic anhydrase, cab"/>
    <property type="match status" value="1"/>
</dbReference>
<comment type="catalytic activity">
    <reaction evidence="6">
        <text>hydrogencarbonate + H(+) = CO2 + H2O</text>
        <dbReference type="Rhea" id="RHEA:10748"/>
        <dbReference type="ChEBI" id="CHEBI:15377"/>
        <dbReference type="ChEBI" id="CHEBI:15378"/>
        <dbReference type="ChEBI" id="CHEBI:16526"/>
        <dbReference type="ChEBI" id="CHEBI:17544"/>
        <dbReference type="EC" id="4.2.1.1"/>
    </reaction>
</comment>
<dbReference type="GO" id="GO:0004089">
    <property type="term" value="F:carbonate dehydratase activity"/>
    <property type="evidence" value="ECO:0007669"/>
    <property type="project" value="UniProtKB-EC"/>
</dbReference>
<evidence type="ECO:0000313" key="9">
    <source>
        <dbReference type="Proteomes" id="UP000276254"/>
    </source>
</evidence>
<geneLocation type="plasmid" evidence="8">
    <name>unnamed2</name>
</geneLocation>
<feature type="binding site" evidence="7">
    <location>
        <position position="59"/>
    </location>
    <ligand>
        <name>Zn(2+)</name>
        <dbReference type="ChEBI" id="CHEBI:29105"/>
    </ligand>
</feature>
<evidence type="ECO:0000256" key="4">
    <source>
        <dbReference type="ARBA" id="ARBA00022833"/>
    </source>
</evidence>
<dbReference type="PANTHER" id="PTHR11002:SF76">
    <property type="entry name" value="CARBONIC ANHYDRASE"/>
    <property type="match status" value="1"/>
</dbReference>
<feature type="binding site" evidence="7">
    <location>
        <position position="113"/>
    </location>
    <ligand>
        <name>Zn(2+)</name>
        <dbReference type="ChEBI" id="CHEBI:29105"/>
    </ligand>
</feature>
<dbReference type="OrthoDB" id="9797527at2"/>
<keyword evidence="5" id="KW-0456">Lyase</keyword>
<sequence length="233" mass="25776">MVAPPQLNEVSELTGSDGIADLFERNRRWANRKTLTDPHFFERLVGQQSPQYFWVGCSDSRVPATEIVDLEPGEMFVHRNIANLAPANDVNFNAALLFSVNVLRVRHILVVGHYCCGGIRASRKALANDAVGMWLAPVRALCWQHRGTLYALPDEQAREDRLCELNVVSQVEKLCANPLVKQAWEDGYDLTVHGLIYAIGDGLLQRVCAPVSGIYAGGAGVVSDDDDDYQNIL</sequence>
<evidence type="ECO:0000256" key="1">
    <source>
        <dbReference type="ARBA" id="ARBA00006217"/>
    </source>
</evidence>
<dbReference type="InterPro" id="IPR036874">
    <property type="entry name" value="Carbonic_anhydrase_sf"/>
</dbReference>
<dbReference type="EC" id="4.2.1.1" evidence="2"/>
<dbReference type="EMBL" id="CP032827">
    <property type="protein sequence ID" value="AYJ84624.1"/>
    <property type="molecule type" value="Genomic_DNA"/>
</dbReference>
<dbReference type="GO" id="GO:0008270">
    <property type="term" value="F:zinc ion binding"/>
    <property type="evidence" value="ECO:0007669"/>
    <property type="project" value="InterPro"/>
</dbReference>
<protein>
    <recommendedName>
        <fullName evidence="2">carbonic anhydrase</fullName>
        <ecNumber evidence="2">4.2.1.1</ecNumber>
    </recommendedName>
</protein>
<keyword evidence="3 7" id="KW-0479">Metal-binding</keyword>
<feature type="binding site" evidence="7">
    <location>
        <position position="116"/>
    </location>
    <ligand>
        <name>Zn(2+)</name>
        <dbReference type="ChEBI" id="CHEBI:29105"/>
    </ligand>
</feature>
<keyword evidence="8" id="KW-0614">Plasmid</keyword>
<accession>A0A494TBL4</accession>
<dbReference type="PANTHER" id="PTHR11002">
    <property type="entry name" value="CARBONIC ANHYDRASE"/>
    <property type="match status" value="1"/>
</dbReference>
<dbReference type="InterPro" id="IPR015892">
    <property type="entry name" value="Carbonic_anhydrase_CS"/>
</dbReference>
<dbReference type="PROSITE" id="PS00704">
    <property type="entry name" value="PROK_CO2_ANHYDRASE_1"/>
    <property type="match status" value="1"/>
</dbReference>
<dbReference type="Pfam" id="PF00484">
    <property type="entry name" value="Pro_CA"/>
    <property type="match status" value="1"/>
</dbReference>
<evidence type="ECO:0000256" key="2">
    <source>
        <dbReference type="ARBA" id="ARBA00012925"/>
    </source>
</evidence>
<evidence type="ECO:0000256" key="7">
    <source>
        <dbReference type="PIRSR" id="PIRSR601765-1"/>
    </source>
</evidence>
<proteinExistence type="inferred from homology"/>
<comment type="cofactor">
    <cofactor evidence="7">
        <name>Zn(2+)</name>
        <dbReference type="ChEBI" id="CHEBI:29105"/>
    </cofactor>
    <text evidence="7">Binds 1 zinc ion per subunit.</text>
</comment>
<evidence type="ECO:0000256" key="5">
    <source>
        <dbReference type="ARBA" id="ARBA00023239"/>
    </source>
</evidence>
<feature type="binding site" evidence="7">
    <location>
        <position position="57"/>
    </location>
    <ligand>
        <name>Zn(2+)</name>
        <dbReference type="ChEBI" id="CHEBI:29105"/>
    </ligand>
</feature>